<dbReference type="SMART" id="SM00028">
    <property type="entry name" value="TPR"/>
    <property type="match status" value="2"/>
</dbReference>
<dbReference type="Proteomes" id="UP001382455">
    <property type="component" value="Unassembled WGS sequence"/>
</dbReference>
<dbReference type="SUPFAM" id="SSF48452">
    <property type="entry name" value="TPR-like"/>
    <property type="match status" value="1"/>
</dbReference>
<evidence type="ECO:0000313" key="2">
    <source>
        <dbReference type="Proteomes" id="UP001382455"/>
    </source>
</evidence>
<protein>
    <submittedName>
        <fullName evidence="1">Tetratricopeptide repeat protein</fullName>
    </submittedName>
</protein>
<sequence>MDNKLQKAIQLFQSKKYTKSLSVLKKINASKPTYTSLELEGVCLIELKNIKLATIKFEKSLSLSSNLAEKTNAINNLAAAYLRLQNWALAAKYLEEVIALEHASSAFEARFNLVKCYYNLSNYERLHFHADKLKTVSGFDTEAYCFKVIALLCLGLYQETIDTLNFMYQHITNYPIEKLILITQLIKENLTSTELDRHISIIEQAFGNQTWVEKLKQPSSTTKQKSIDYQFPHIKTSSPEIHSVLTNICEKTIALGGKFVKGLTLIENSGQLSIELQNSDKLQQDAIAISVPLTSIPLLDDFIFTLNGDNLNASPKALQLNPHSNELMQLFISLYNLTDKIAHWRHTNPLINLNLSDPVINLFTLPISKSHAIQHLSKLSGDELTIKTFFGSREFNYEQKHLEGAKIKVSENRQGLLGIIDLLNHNANAPGYKPSYNERAIQVKSFTDNNQLCVKYNSNDPLTTYFVYGYIDQSSMKAISIPLTATLSNGYKIFIDNLPKMNDSNKLDDNIKDLEELYPEYIESNNSNLALSRVVFPDYNNRNSLTRVLTHILNKYINRDTSEYNIKQIDDLVNQLISHIKIANLAHWQEVKSLLIHSQKKLKQYDELLKLCEMNITLYESY</sequence>
<keyword evidence="2" id="KW-1185">Reference proteome</keyword>
<reference evidence="1 2" key="1">
    <citation type="submission" date="2023-12" db="EMBL/GenBank/DDBJ databases">
        <title>Friends and Foes: Symbiotic and Algicidal bacterial influence on Karenia brevis blooms.</title>
        <authorList>
            <person name="Fei C."/>
            <person name="Mohamed A.R."/>
            <person name="Booker A."/>
            <person name="Arshad M."/>
            <person name="Klass S."/>
            <person name="Ahn S."/>
            <person name="Gilbert P.M."/>
            <person name="Heil C.A."/>
            <person name="Martinez J.M."/>
            <person name="Amin S.A."/>
        </authorList>
    </citation>
    <scope>NUCLEOTIDE SEQUENCE [LARGE SCALE GENOMIC DNA]</scope>
    <source>
        <strain evidence="1 2">CE15</strain>
    </source>
</reference>
<gene>
    <name evidence="1" type="ORF">WAE96_01805</name>
</gene>
<dbReference type="InterPro" id="IPR019734">
    <property type="entry name" value="TPR_rpt"/>
</dbReference>
<evidence type="ECO:0000313" key="1">
    <source>
        <dbReference type="EMBL" id="MEI4548441.1"/>
    </source>
</evidence>
<organism evidence="1 2">
    <name type="scientific">Pseudoalteromonas spongiae</name>
    <dbReference type="NCBI Taxonomy" id="298657"/>
    <lineage>
        <taxon>Bacteria</taxon>
        <taxon>Pseudomonadati</taxon>
        <taxon>Pseudomonadota</taxon>
        <taxon>Gammaproteobacteria</taxon>
        <taxon>Alteromonadales</taxon>
        <taxon>Pseudoalteromonadaceae</taxon>
        <taxon>Pseudoalteromonas</taxon>
    </lineage>
</organism>
<accession>A0ABU8EQB9</accession>
<comment type="caution">
    <text evidence="1">The sequence shown here is derived from an EMBL/GenBank/DDBJ whole genome shotgun (WGS) entry which is preliminary data.</text>
</comment>
<name>A0ABU8EQB9_9GAMM</name>
<dbReference type="RefSeq" id="WP_336434397.1">
    <property type="nucleotide sequence ID" value="NZ_JBAWKS010000001.1"/>
</dbReference>
<dbReference type="InterPro" id="IPR011990">
    <property type="entry name" value="TPR-like_helical_dom_sf"/>
</dbReference>
<dbReference type="Gene3D" id="1.25.40.10">
    <property type="entry name" value="Tetratricopeptide repeat domain"/>
    <property type="match status" value="1"/>
</dbReference>
<dbReference type="EMBL" id="JBAWKS010000001">
    <property type="protein sequence ID" value="MEI4548441.1"/>
    <property type="molecule type" value="Genomic_DNA"/>
</dbReference>
<proteinExistence type="predicted"/>